<sequence length="135" mass="15781">MLVVFVLGTLSVAFVKVATFHIYLNITNEVLWIASKQKKINNHILLVKNKSIKFKVINLNFLDFNFNVTQKELDFFRSEERIDTPRLIIISTLDKNFKEIYNDKMIISNYFKNLALPQPVFIAIVNITSKKKETI</sequence>
<dbReference type="EMBL" id="AAOH01000004">
    <property type="protein sequence ID" value="EAR28278.1"/>
    <property type="molecule type" value="Genomic_DNA"/>
</dbReference>
<evidence type="ECO:0000313" key="1">
    <source>
        <dbReference type="EMBL" id="EAR28278.1"/>
    </source>
</evidence>
<reference evidence="1 2" key="1">
    <citation type="submission" date="2006-02" db="EMBL/GenBank/DDBJ databases">
        <authorList>
            <person name="Moran M.A."/>
            <person name="Kjelleberg S."/>
            <person name="Egan S."/>
            <person name="Saunders N."/>
            <person name="Thomas T."/>
            <person name="Ferriera S."/>
            <person name="Johnson J."/>
            <person name="Kravitz S."/>
            <person name="Halpern A."/>
            <person name="Remington K."/>
            <person name="Beeson K."/>
            <person name="Tran B."/>
            <person name="Rogers Y.-H."/>
            <person name="Friedman R."/>
            <person name="Venter J.C."/>
        </authorList>
    </citation>
    <scope>NUCLEOTIDE SEQUENCE [LARGE SCALE GENOMIC DNA]</scope>
    <source>
        <strain evidence="1 2">D2</strain>
    </source>
</reference>
<accession>A4CA70</accession>
<protein>
    <submittedName>
        <fullName evidence="1">Uncharacterized protein</fullName>
    </submittedName>
</protein>
<evidence type="ECO:0000313" key="2">
    <source>
        <dbReference type="Proteomes" id="UP000006201"/>
    </source>
</evidence>
<gene>
    <name evidence="1" type="ORF">PTD2_20722</name>
</gene>
<dbReference type="AlphaFoldDB" id="A4CA70"/>
<proteinExistence type="predicted"/>
<dbReference type="Proteomes" id="UP000006201">
    <property type="component" value="Unassembled WGS sequence"/>
</dbReference>
<dbReference type="HOGENOM" id="CLU_1884014_0_0_6"/>
<keyword evidence="2" id="KW-1185">Reference proteome</keyword>
<organism evidence="1 2">
    <name type="scientific">Pseudoalteromonas tunicata D2</name>
    <dbReference type="NCBI Taxonomy" id="87626"/>
    <lineage>
        <taxon>Bacteria</taxon>
        <taxon>Pseudomonadati</taxon>
        <taxon>Pseudomonadota</taxon>
        <taxon>Gammaproteobacteria</taxon>
        <taxon>Alteromonadales</taxon>
        <taxon>Pseudoalteromonadaceae</taxon>
        <taxon>Pseudoalteromonas</taxon>
    </lineage>
</organism>
<name>A4CA70_9GAMM</name>
<comment type="caution">
    <text evidence="1">The sequence shown here is derived from an EMBL/GenBank/DDBJ whole genome shotgun (WGS) entry which is preliminary data.</text>
</comment>